<organism evidence="2 3">
    <name type="scientific">Chara braunii</name>
    <name type="common">Braun's stonewort</name>
    <dbReference type="NCBI Taxonomy" id="69332"/>
    <lineage>
        <taxon>Eukaryota</taxon>
        <taxon>Viridiplantae</taxon>
        <taxon>Streptophyta</taxon>
        <taxon>Charophyceae</taxon>
        <taxon>Charales</taxon>
        <taxon>Characeae</taxon>
        <taxon>Chara</taxon>
    </lineage>
</organism>
<protein>
    <submittedName>
        <fullName evidence="2">Uncharacterized protein</fullName>
    </submittedName>
</protein>
<evidence type="ECO:0000313" key="2">
    <source>
        <dbReference type="EMBL" id="GBG60329.1"/>
    </source>
</evidence>
<accession>A0A388JR76</accession>
<dbReference type="AlphaFoldDB" id="A0A388JR76"/>
<reference evidence="2 3" key="1">
    <citation type="journal article" date="2018" name="Cell">
        <title>The Chara Genome: Secondary Complexity and Implications for Plant Terrestrialization.</title>
        <authorList>
            <person name="Nishiyama T."/>
            <person name="Sakayama H."/>
            <person name="Vries J.D."/>
            <person name="Buschmann H."/>
            <person name="Saint-Marcoux D."/>
            <person name="Ullrich K.K."/>
            <person name="Haas F.B."/>
            <person name="Vanderstraeten L."/>
            <person name="Becker D."/>
            <person name="Lang D."/>
            <person name="Vosolsobe S."/>
            <person name="Rombauts S."/>
            <person name="Wilhelmsson P.K.I."/>
            <person name="Janitza P."/>
            <person name="Kern R."/>
            <person name="Heyl A."/>
            <person name="Rumpler F."/>
            <person name="Villalobos L.I.A.C."/>
            <person name="Clay J.M."/>
            <person name="Skokan R."/>
            <person name="Toyoda A."/>
            <person name="Suzuki Y."/>
            <person name="Kagoshima H."/>
            <person name="Schijlen E."/>
            <person name="Tajeshwar N."/>
            <person name="Catarino B."/>
            <person name="Hetherington A.J."/>
            <person name="Saltykova A."/>
            <person name="Bonnot C."/>
            <person name="Breuninger H."/>
            <person name="Symeonidi A."/>
            <person name="Radhakrishnan G.V."/>
            <person name="Van Nieuwerburgh F."/>
            <person name="Deforce D."/>
            <person name="Chang C."/>
            <person name="Karol K.G."/>
            <person name="Hedrich R."/>
            <person name="Ulvskov P."/>
            <person name="Glockner G."/>
            <person name="Delwiche C.F."/>
            <person name="Petrasek J."/>
            <person name="Van de Peer Y."/>
            <person name="Friml J."/>
            <person name="Beilby M."/>
            <person name="Dolan L."/>
            <person name="Kohara Y."/>
            <person name="Sugano S."/>
            <person name="Fujiyama A."/>
            <person name="Delaux P.-M."/>
            <person name="Quint M."/>
            <person name="TheiBen G."/>
            <person name="Hagemann M."/>
            <person name="Harholt J."/>
            <person name="Dunand C."/>
            <person name="Zachgo S."/>
            <person name="Langdale J."/>
            <person name="Maumus F."/>
            <person name="Straeten D.V.D."/>
            <person name="Gould S.B."/>
            <person name="Rensing S.A."/>
        </authorList>
    </citation>
    <scope>NUCLEOTIDE SEQUENCE [LARGE SCALE GENOMIC DNA]</scope>
    <source>
        <strain evidence="2 3">S276</strain>
    </source>
</reference>
<keyword evidence="3" id="KW-1185">Reference proteome</keyword>
<feature type="compositionally biased region" description="Low complexity" evidence="1">
    <location>
        <begin position="1"/>
        <end position="11"/>
    </location>
</feature>
<feature type="region of interest" description="Disordered" evidence="1">
    <location>
        <begin position="87"/>
        <end position="106"/>
    </location>
</feature>
<feature type="region of interest" description="Disordered" evidence="1">
    <location>
        <begin position="1"/>
        <end position="40"/>
    </location>
</feature>
<dbReference type="Proteomes" id="UP000265515">
    <property type="component" value="Unassembled WGS sequence"/>
</dbReference>
<evidence type="ECO:0000256" key="1">
    <source>
        <dbReference type="SAM" id="MobiDB-lite"/>
    </source>
</evidence>
<dbReference type="EMBL" id="BFEA01000010">
    <property type="protein sequence ID" value="GBG60329.1"/>
    <property type="molecule type" value="Genomic_DNA"/>
</dbReference>
<comment type="caution">
    <text evidence="2">The sequence shown here is derived from an EMBL/GenBank/DDBJ whole genome shotgun (WGS) entry which is preliminary data.</text>
</comment>
<feature type="compositionally biased region" description="Polar residues" evidence="1">
    <location>
        <begin position="94"/>
        <end position="106"/>
    </location>
</feature>
<name>A0A388JR76_CHABU</name>
<evidence type="ECO:0000313" key="3">
    <source>
        <dbReference type="Proteomes" id="UP000265515"/>
    </source>
</evidence>
<proteinExistence type="predicted"/>
<sequence>MVATTTTGSMGWRRRGGRAGSSTVKGRMGRGGNGWQGKDGSVIWEWDKRAFTKPELPPYISDPPAENASESQILLVWTLNNAIDALSRKDGSGTRATSLPRQVQHE</sequence>
<gene>
    <name evidence="2" type="ORF">CBR_g4285</name>
</gene>
<dbReference type="Gramene" id="GBG60329">
    <property type="protein sequence ID" value="GBG60329"/>
    <property type="gene ID" value="CBR_g4285"/>
</dbReference>